<evidence type="ECO:0000313" key="3">
    <source>
        <dbReference type="Proteomes" id="UP000194003"/>
    </source>
</evidence>
<keyword evidence="3" id="KW-1185">Reference proteome</keyword>
<comment type="caution">
    <text evidence="2">The sequence shown here is derived from an EMBL/GenBank/DDBJ whole genome shotgun (WGS) entry which is preliminary data.</text>
</comment>
<dbReference type="AlphaFoldDB" id="A0A1Y2K0J7"/>
<dbReference type="Proteomes" id="UP000194003">
    <property type="component" value="Unassembled WGS sequence"/>
</dbReference>
<keyword evidence="2" id="KW-0449">Lipoprotein</keyword>
<dbReference type="SUPFAM" id="SSF53955">
    <property type="entry name" value="Lysozyme-like"/>
    <property type="match status" value="1"/>
</dbReference>
<organism evidence="2 3">
    <name type="scientific">Magnetofaba australis IT-1</name>
    <dbReference type="NCBI Taxonomy" id="1434232"/>
    <lineage>
        <taxon>Bacteria</taxon>
        <taxon>Pseudomonadati</taxon>
        <taxon>Pseudomonadota</taxon>
        <taxon>Magnetococcia</taxon>
        <taxon>Magnetococcales</taxon>
        <taxon>Magnetococcaceae</taxon>
        <taxon>Magnetofaba</taxon>
    </lineage>
</organism>
<dbReference type="Pfam" id="PF19489">
    <property type="entry name" value="SLT_4"/>
    <property type="match status" value="1"/>
</dbReference>
<dbReference type="EMBL" id="LVJN01000020">
    <property type="protein sequence ID" value="OSM01560.1"/>
    <property type="molecule type" value="Genomic_DNA"/>
</dbReference>
<dbReference type="STRING" id="1434232.MAIT1_01556"/>
<reference evidence="2 3" key="1">
    <citation type="journal article" date="2016" name="BMC Genomics">
        <title>Combined genomic and structural analyses of a cultured magnetotactic bacterium reveals its niche adaptation to a dynamic environment.</title>
        <authorList>
            <person name="Araujo A.C."/>
            <person name="Morillo V."/>
            <person name="Cypriano J."/>
            <person name="Teixeira L.C."/>
            <person name="Leao P."/>
            <person name="Lyra S."/>
            <person name="Almeida L.G."/>
            <person name="Bazylinski D.A."/>
            <person name="Vasconcellos A.T."/>
            <person name="Abreu F."/>
            <person name="Lins U."/>
        </authorList>
    </citation>
    <scope>NUCLEOTIDE SEQUENCE [LARGE SCALE GENOMIC DNA]</scope>
    <source>
        <strain evidence="2 3">IT-1</strain>
    </source>
</reference>
<dbReference type="InterPro" id="IPR023346">
    <property type="entry name" value="Lysozyme-like_dom_sf"/>
</dbReference>
<accession>A0A1Y2K0J7</accession>
<dbReference type="Gene3D" id="1.10.530.10">
    <property type="match status" value="1"/>
</dbReference>
<feature type="domain" description="Transglycosylase SLT" evidence="1">
    <location>
        <begin position="1"/>
        <end position="158"/>
    </location>
</feature>
<protein>
    <submittedName>
        <fullName evidence="2">Putative lipoprotein</fullName>
    </submittedName>
</protein>
<dbReference type="InterPro" id="IPR045795">
    <property type="entry name" value="SLT_4"/>
</dbReference>
<name>A0A1Y2K0J7_9PROT</name>
<proteinExistence type="predicted"/>
<evidence type="ECO:0000313" key="2">
    <source>
        <dbReference type="EMBL" id="OSM01560.1"/>
    </source>
</evidence>
<dbReference type="CDD" id="cd00442">
    <property type="entry name" value="Lyz-like"/>
    <property type="match status" value="1"/>
</dbReference>
<evidence type="ECO:0000259" key="1">
    <source>
        <dbReference type="Pfam" id="PF19489"/>
    </source>
</evidence>
<sequence length="172" mass="20420">MFRQNEDWYDAVKASQKKWGAPIHVQMAIMHQESKFQHDARPPKEYILWVIPWGRASSALGYAQVLDSTWAWYKKSTGNRWASRTNFDDAADFIGWYMNLTHKKNGVSKWNAEHQYLAYHEGHGGYAKKSYRKKPWLMRVAKKVQRNASRYRSQLKRCEKDLDSGWGWLPFF</sequence>
<gene>
    <name evidence="2" type="ORF">MAIT1_01556</name>
</gene>